<accession>A0A2S5TCT6</accession>
<dbReference type="Proteomes" id="UP000238220">
    <property type="component" value="Unassembled WGS sequence"/>
</dbReference>
<sequence length="125" mass="13384">MAHEQFRECIEACQACADACDHCATACLQEPDVREMARCVALDMDCAQVCRFAASAMARGSEFAGAICQLCAEICEACGEECERHSPDHCQQCAEACRRCAEACRQMASKAPARGSEQGTATAAH</sequence>
<dbReference type="EMBL" id="PSNW01000010">
    <property type="protein sequence ID" value="PPE72766.1"/>
    <property type="molecule type" value="Genomic_DNA"/>
</dbReference>
<dbReference type="RefSeq" id="WP_104231576.1">
    <property type="nucleotide sequence ID" value="NZ_PSNW01000010.1"/>
</dbReference>
<organism evidence="1 2">
    <name type="scientific">Solimonas fluminis</name>
    <dbReference type="NCBI Taxonomy" id="2086571"/>
    <lineage>
        <taxon>Bacteria</taxon>
        <taxon>Pseudomonadati</taxon>
        <taxon>Pseudomonadota</taxon>
        <taxon>Gammaproteobacteria</taxon>
        <taxon>Nevskiales</taxon>
        <taxon>Nevskiaceae</taxon>
        <taxon>Solimonas</taxon>
    </lineage>
</organism>
<dbReference type="Gene3D" id="1.20.1270.360">
    <property type="match status" value="1"/>
</dbReference>
<dbReference type="PANTHER" id="PTHR37310:SF1">
    <property type="entry name" value="CYTOPLASMIC PROTEIN"/>
    <property type="match status" value="1"/>
</dbReference>
<name>A0A2S5TCT6_9GAMM</name>
<evidence type="ECO:0000313" key="1">
    <source>
        <dbReference type="EMBL" id="PPE72766.1"/>
    </source>
</evidence>
<dbReference type="AlphaFoldDB" id="A0A2S5TCT6"/>
<dbReference type="OrthoDB" id="5396211at2"/>
<dbReference type="CDD" id="cd08026">
    <property type="entry name" value="DUF326"/>
    <property type="match status" value="1"/>
</dbReference>
<protein>
    <submittedName>
        <fullName evidence="1">Four-helix bundle copper-binding protein</fullName>
    </submittedName>
</protein>
<comment type="caution">
    <text evidence="1">The sequence shown here is derived from an EMBL/GenBank/DDBJ whole genome shotgun (WGS) entry which is preliminary data.</text>
</comment>
<reference evidence="1 2" key="1">
    <citation type="submission" date="2018-02" db="EMBL/GenBank/DDBJ databases">
        <title>Genome sequencing of Solimonas sp. HR-BB.</title>
        <authorList>
            <person name="Lee Y."/>
            <person name="Jeon C.O."/>
        </authorList>
    </citation>
    <scope>NUCLEOTIDE SEQUENCE [LARGE SCALE GENOMIC DNA]</scope>
    <source>
        <strain evidence="1 2">HR-BB</strain>
    </source>
</reference>
<proteinExistence type="predicted"/>
<dbReference type="Pfam" id="PF03860">
    <property type="entry name" value="Csp"/>
    <property type="match status" value="1"/>
</dbReference>
<evidence type="ECO:0000313" key="2">
    <source>
        <dbReference type="Proteomes" id="UP000238220"/>
    </source>
</evidence>
<dbReference type="PANTHER" id="PTHR37310">
    <property type="entry name" value="CYTOPLASMIC PROTEIN-RELATED"/>
    <property type="match status" value="1"/>
</dbReference>
<gene>
    <name evidence="1" type="ORF">C3942_17115</name>
</gene>
<dbReference type="InterPro" id="IPR005560">
    <property type="entry name" value="Csp_YhjQ"/>
</dbReference>
<keyword evidence="2" id="KW-1185">Reference proteome</keyword>
<dbReference type="InterPro" id="IPR044543">
    <property type="entry name" value="YHJQ-like"/>
</dbReference>